<evidence type="ECO:0000256" key="1">
    <source>
        <dbReference type="SAM" id="MobiDB-lite"/>
    </source>
</evidence>
<keyword evidence="3" id="KW-1185">Reference proteome</keyword>
<accession>A0A392UY36</accession>
<dbReference type="EMBL" id="LXQA010965155">
    <property type="protein sequence ID" value="MCI79060.1"/>
    <property type="molecule type" value="Genomic_DNA"/>
</dbReference>
<gene>
    <name evidence="2" type="ORF">A2U01_0100331</name>
</gene>
<sequence length="43" mass="4780">MINRKGSLQRLSSLSSVPQNGEKEEQNGEEEEEEVDMADSSVL</sequence>
<feature type="region of interest" description="Disordered" evidence="1">
    <location>
        <begin position="1"/>
        <end position="43"/>
    </location>
</feature>
<comment type="caution">
    <text evidence="2">The sequence shown here is derived from an EMBL/GenBank/DDBJ whole genome shotgun (WGS) entry which is preliminary data.</text>
</comment>
<proteinExistence type="predicted"/>
<protein>
    <submittedName>
        <fullName evidence="2">Uncharacterized protein</fullName>
    </submittedName>
</protein>
<feature type="compositionally biased region" description="Polar residues" evidence="1">
    <location>
        <begin position="9"/>
        <end position="18"/>
    </location>
</feature>
<name>A0A392UY36_9FABA</name>
<dbReference type="Proteomes" id="UP000265520">
    <property type="component" value="Unassembled WGS sequence"/>
</dbReference>
<feature type="compositionally biased region" description="Acidic residues" evidence="1">
    <location>
        <begin position="27"/>
        <end position="37"/>
    </location>
</feature>
<organism evidence="2 3">
    <name type="scientific">Trifolium medium</name>
    <dbReference type="NCBI Taxonomy" id="97028"/>
    <lineage>
        <taxon>Eukaryota</taxon>
        <taxon>Viridiplantae</taxon>
        <taxon>Streptophyta</taxon>
        <taxon>Embryophyta</taxon>
        <taxon>Tracheophyta</taxon>
        <taxon>Spermatophyta</taxon>
        <taxon>Magnoliopsida</taxon>
        <taxon>eudicotyledons</taxon>
        <taxon>Gunneridae</taxon>
        <taxon>Pentapetalae</taxon>
        <taxon>rosids</taxon>
        <taxon>fabids</taxon>
        <taxon>Fabales</taxon>
        <taxon>Fabaceae</taxon>
        <taxon>Papilionoideae</taxon>
        <taxon>50 kb inversion clade</taxon>
        <taxon>NPAAA clade</taxon>
        <taxon>Hologalegina</taxon>
        <taxon>IRL clade</taxon>
        <taxon>Trifolieae</taxon>
        <taxon>Trifolium</taxon>
    </lineage>
</organism>
<dbReference type="AlphaFoldDB" id="A0A392UY36"/>
<feature type="non-terminal residue" evidence="2">
    <location>
        <position position="43"/>
    </location>
</feature>
<evidence type="ECO:0000313" key="2">
    <source>
        <dbReference type="EMBL" id="MCI79060.1"/>
    </source>
</evidence>
<reference evidence="2 3" key="1">
    <citation type="journal article" date="2018" name="Front. Plant Sci.">
        <title>Red Clover (Trifolium pratense) and Zigzag Clover (T. medium) - A Picture of Genomic Similarities and Differences.</title>
        <authorList>
            <person name="Dluhosova J."/>
            <person name="Istvanek J."/>
            <person name="Nedelnik J."/>
            <person name="Repkova J."/>
        </authorList>
    </citation>
    <scope>NUCLEOTIDE SEQUENCE [LARGE SCALE GENOMIC DNA]</scope>
    <source>
        <strain evidence="3">cv. 10/8</strain>
        <tissue evidence="2">Leaf</tissue>
    </source>
</reference>
<evidence type="ECO:0000313" key="3">
    <source>
        <dbReference type="Proteomes" id="UP000265520"/>
    </source>
</evidence>